<dbReference type="Proteomes" id="UP001270362">
    <property type="component" value="Unassembled WGS sequence"/>
</dbReference>
<keyword evidence="3" id="KW-1185">Reference proteome</keyword>
<proteinExistence type="predicted"/>
<comment type="caution">
    <text evidence="2">The sequence shown here is derived from an EMBL/GenBank/DDBJ whole genome shotgun (WGS) entry which is preliminary data.</text>
</comment>
<reference evidence="2" key="1">
    <citation type="journal article" date="2023" name="Mol. Phylogenet. Evol.">
        <title>Genome-scale phylogeny and comparative genomics of the fungal order Sordariales.</title>
        <authorList>
            <person name="Hensen N."/>
            <person name="Bonometti L."/>
            <person name="Westerberg I."/>
            <person name="Brannstrom I.O."/>
            <person name="Guillou S."/>
            <person name="Cros-Aarteil S."/>
            <person name="Calhoun S."/>
            <person name="Haridas S."/>
            <person name="Kuo A."/>
            <person name="Mondo S."/>
            <person name="Pangilinan J."/>
            <person name="Riley R."/>
            <person name="LaButti K."/>
            <person name="Andreopoulos B."/>
            <person name="Lipzen A."/>
            <person name="Chen C."/>
            <person name="Yan M."/>
            <person name="Daum C."/>
            <person name="Ng V."/>
            <person name="Clum A."/>
            <person name="Steindorff A."/>
            <person name="Ohm R.A."/>
            <person name="Martin F."/>
            <person name="Silar P."/>
            <person name="Natvig D.O."/>
            <person name="Lalanne C."/>
            <person name="Gautier V."/>
            <person name="Ament-Velasquez S.L."/>
            <person name="Kruys A."/>
            <person name="Hutchinson M.I."/>
            <person name="Powell A.J."/>
            <person name="Barry K."/>
            <person name="Miller A.N."/>
            <person name="Grigoriev I.V."/>
            <person name="Debuchy R."/>
            <person name="Gladieux P."/>
            <person name="Hiltunen Thoren M."/>
            <person name="Johannesson H."/>
        </authorList>
    </citation>
    <scope>NUCLEOTIDE SEQUENCE</scope>
    <source>
        <strain evidence="2">CBS 314.62</strain>
    </source>
</reference>
<accession>A0AAE0XA72</accession>
<sequence length="560" mass="63400">MQGKYASQDDWEGHRATVTRLYLDDQKTLKEVKKYMEETHLFFATEKMYKTRIKKWALDKNNKMAEVAYMVRLKTQRDAVGKKSAFTVRNRPVDWSDIERYLHRTPGFQAKIDNGQIELGNAALGIVCRTPSPDPAHAALSIPSNLATTRNSRLHEEALHLLRNYLDGGFEQGLWVRSPADGLYYGRNGVQGSYRISQWYEKVEVATGWESGEADAVRLLNVGMDDINQLIKDQEPSLLYCLIQFHYNLSLLQNADLTKIVSPFVTEMCNTLLGPTHPMAMAWTRITQIPMPDLALTVERTAKFRFDYFATRLRTGESESDWSTLFALYQYAASLAPGPNAAEVDRVTRLVARQLAPRTPLRFQIDCQILFKLSGLNIRSDNLDTAAEMLETLGGWIVAARPTPPPYFTTVISLYLRNMGLLYAKLGRKQDSRAFFRKNYRFCLKTFGPAGYRTLFALTGLLHYDVAETHEEAEGWRVLLERTRRGEVGVQGAVVKEDDGEDDDCGKHYEPLDAGCNHDWRTAVKNAGSVAVAIRERSLDSTATIESRTVKLSESDRGTP</sequence>
<reference evidence="2" key="2">
    <citation type="submission" date="2023-06" db="EMBL/GenBank/DDBJ databases">
        <authorList>
            <consortium name="Lawrence Berkeley National Laboratory"/>
            <person name="Haridas S."/>
            <person name="Hensen N."/>
            <person name="Bonometti L."/>
            <person name="Westerberg I."/>
            <person name="Brannstrom I.O."/>
            <person name="Guillou S."/>
            <person name="Cros-Aarteil S."/>
            <person name="Calhoun S."/>
            <person name="Kuo A."/>
            <person name="Mondo S."/>
            <person name="Pangilinan J."/>
            <person name="Riley R."/>
            <person name="Labutti K."/>
            <person name="Andreopoulos B."/>
            <person name="Lipzen A."/>
            <person name="Chen C."/>
            <person name="Yanf M."/>
            <person name="Daum C."/>
            <person name="Ng V."/>
            <person name="Clum A."/>
            <person name="Steindorff A."/>
            <person name="Ohm R."/>
            <person name="Martin F."/>
            <person name="Silar P."/>
            <person name="Natvig D."/>
            <person name="Lalanne C."/>
            <person name="Gautier V."/>
            <person name="Ament-Velasquez S.L."/>
            <person name="Kruys A."/>
            <person name="Hutchinson M.I."/>
            <person name="Powell A.J."/>
            <person name="Barry K."/>
            <person name="Miller A.N."/>
            <person name="Grigoriev I.V."/>
            <person name="Debuchy R."/>
            <person name="Gladieux P."/>
            <person name="Thoren M.H."/>
            <person name="Johannesson H."/>
        </authorList>
    </citation>
    <scope>NUCLEOTIDE SEQUENCE</scope>
    <source>
        <strain evidence="2">CBS 314.62</strain>
    </source>
</reference>
<dbReference type="InterPro" id="IPR025676">
    <property type="entry name" value="Clr5_dom"/>
</dbReference>
<evidence type="ECO:0000313" key="3">
    <source>
        <dbReference type="Proteomes" id="UP001270362"/>
    </source>
</evidence>
<evidence type="ECO:0000259" key="1">
    <source>
        <dbReference type="Pfam" id="PF14420"/>
    </source>
</evidence>
<dbReference type="Pfam" id="PF14420">
    <property type="entry name" value="Clr5"/>
    <property type="match status" value="1"/>
</dbReference>
<dbReference type="EMBL" id="JAULSO010000002">
    <property type="protein sequence ID" value="KAK3688691.1"/>
    <property type="molecule type" value="Genomic_DNA"/>
</dbReference>
<organism evidence="2 3">
    <name type="scientific">Podospora appendiculata</name>
    <dbReference type="NCBI Taxonomy" id="314037"/>
    <lineage>
        <taxon>Eukaryota</taxon>
        <taxon>Fungi</taxon>
        <taxon>Dikarya</taxon>
        <taxon>Ascomycota</taxon>
        <taxon>Pezizomycotina</taxon>
        <taxon>Sordariomycetes</taxon>
        <taxon>Sordariomycetidae</taxon>
        <taxon>Sordariales</taxon>
        <taxon>Podosporaceae</taxon>
        <taxon>Podospora</taxon>
    </lineage>
</organism>
<gene>
    <name evidence="2" type="ORF">B0T22DRAFT_377230</name>
</gene>
<name>A0AAE0XA72_9PEZI</name>
<dbReference type="PANTHER" id="PTHR38788">
    <property type="entry name" value="CLR5 DOMAIN-CONTAINING PROTEIN"/>
    <property type="match status" value="1"/>
</dbReference>
<dbReference type="PANTHER" id="PTHR38788:SF3">
    <property type="entry name" value="CLR5 DOMAIN-CONTAINING PROTEIN"/>
    <property type="match status" value="1"/>
</dbReference>
<feature type="domain" description="Clr5" evidence="1">
    <location>
        <begin position="8"/>
        <end position="60"/>
    </location>
</feature>
<evidence type="ECO:0000313" key="2">
    <source>
        <dbReference type="EMBL" id="KAK3688691.1"/>
    </source>
</evidence>
<dbReference type="AlphaFoldDB" id="A0AAE0XA72"/>
<protein>
    <recommendedName>
        <fullName evidence="1">Clr5 domain-containing protein</fullName>
    </recommendedName>
</protein>